<evidence type="ECO:0000313" key="3">
    <source>
        <dbReference type="Proteomes" id="UP000076574"/>
    </source>
</evidence>
<gene>
    <name evidence="2" type="ORF">A4A58_11160</name>
</gene>
<organism evidence="2 3">
    <name type="scientific">Tardiphaga robiniae</name>
    <dbReference type="NCBI Taxonomy" id="943830"/>
    <lineage>
        <taxon>Bacteria</taxon>
        <taxon>Pseudomonadati</taxon>
        <taxon>Pseudomonadota</taxon>
        <taxon>Alphaproteobacteria</taxon>
        <taxon>Hyphomicrobiales</taxon>
        <taxon>Nitrobacteraceae</taxon>
        <taxon>Tardiphaga</taxon>
    </lineage>
</organism>
<keyword evidence="1" id="KW-0812">Transmembrane</keyword>
<protein>
    <recommendedName>
        <fullName evidence="4">Cation/H+ exchanger domain-containing protein</fullName>
    </recommendedName>
</protein>
<dbReference type="EMBL" id="LVYV01000034">
    <property type="protein sequence ID" value="KZD21692.1"/>
    <property type="molecule type" value="Genomic_DNA"/>
</dbReference>
<accession>A0A161SMP5</accession>
<proteinExistence type="predicted"/>
<name>A0A161SMP5_9BRAD</name>
<evidence type="ECO:0008006" key="4">
    <source>
        <dbReference type="Google" id="ProtNLM"/>
    </source>
</evidence>
<evidence type="ECO:0000313" key="2">
    <source>
        <dbReference type="EMBL" id="KZD21692.1"/>
    </source>
</evidence>
<comment type="caution">
    <text evidence="2">The sequence shown here is derived from an EMBL/GenBank/DDBJ whole genome shotgun (WGS) entry which is preliminary data.</text>
</comment>
<keyword evidence="1" id="KW-1133">Transmembrane helix</keyword>
<dbReference type="AlphaFoldDB" id="A0A161SMP5"/>
<reference evidence="2 3" key="1">
    <citation type="submission" date="2016-03" db="EMBL/GenBank/DDBJ databases">
        <title>Microsymbionts genomes from the relict species Vavilovia formosa (Stev.) Fed.</title>
        <authorList>
            <person name="Kopat V."/>
            <person name="Chirak E."/>
            <person name="Kimeklis A."/>
            <person name="Andronov E."/>
        </authorList>
    </citation>
    <scope>NUCLEOTIDE SEQUENCE [LARGE SCALE GENOMIC DNA]</scope>
    <source>
        <strain evidence="2 3">Vaf07</strain>
    </source>
</reference>
<keyword evidence="1" id="KW-0472">Membrane</keyword>
<sequence>MLGAAIVSNFGLRALATLTFARMGLQTAGTIGLVSGNRNVTLVWAAASFGLPSLAEGYVAACVIPVLALPLIVKLCLKLPSFSRRLLPQN</sequence>
<evidence type="ECO:0000256" key="1">
    <source>
        <dbReference type="SAM" id="Phobius"/>
    </source>
</evidence>
<keyword evidence="3" id="KW-1185">Reference proteome</keyword>
<feature type="transmembrane region" description="Helical" evidence="1">
    <location>
        <begin position="58"/>
        <end position="77"/>
    </location>
</feature>
<dbReference type="Proteomes" id="UP000076574">
    <property type="component" value="Unassembled WGS sequence"/>
</dbReference>